<accession>A0A5Q0N2H4</accession>
<keyword evidence="4 7" id="KW-0496">Mitochondrion</keyword>
<dbReference type="GO" id="GO:0005840">
    <property type="term" value="C:ribosome"/>
    <property type="evidence" value="ECO:0007669"/>
    <property type="project" value="UniProtKB-KW"/>
</dbReference>
<evidence type="ECO:0000313" key="7">
    <source>
        <dbReference type="EMBL" id="QFZ98568.1"/>
    </source>
</evidence>
<evidence type="ECO:0000256" key="3">
    <source>
        <dbReference type="ARBA" id="ARBA00022980"/>
    </source>
</evidence>
<dbReference type="EMBL" id="MK993557">
    <property type="protein sequence ID" value="QFZ98568.1"/>
    <property type="molecule type" value="Genomic_DNA"/>
</dbReference>
<dbReference type="GO" id="GO:1990904">
    <property type="term" value="C:ribonucleoprotein complex"/>
    <property type="evidence" value="ECO:0007669"/>
    <property type="project" value="UniProtKB-KW"/>
</dbReference>
<dbReference type="Pfam" id="PF05316">
    <property type="entry name" value="VAR1"/>
    <property type="match status" value="1"/>
</dbReference>
<evidence type="ECO:0000256" key="2">
    <source>
        <dbReference type="ARBA" id="ARBA00010761"/>
    </source>
</evidence>
<dbReference type="GeneID" id="42437709"/>
<dbReference type="GO" id="GO:0005739">
    <property type="term" value="C:mitochondrion"/>
    <property type="evidence" value="ECO:0007669"/>
    <property type="project" value="UniProtKB-SubCell"/>
</dbReference>
<geneLocation type="mitochondrion" evidence="7"/>
<dbReference type="AlphaFoldDB" id="A0A5Q0N2H4"/>
<dbReference type="InterPro" id="IPR007980">
    <property type="entry name" value="Ribosomal_uS3m_fun"/>
</dbReference>
<keyword evidence="5" id="KW-0687">Ribonucleoprotein</keyword>
<evidence type="ECO:0000256" key="5">
    <source>
        <dbReference type="ARBA" id="ARBA00023274"/>
    </source>
</evidence>
<organism evidence="7">
    <name type="scientific">Amanita brunnescens</name>
    <name type="common">Brown star-footed amanita</name>
    <dbReference type="NCBI Taxonomy" id="87326"/>
    <lineage>
        <taxon>Eukaryota</taxon>
        <taxon>Fungi</taxon>
        <taxon>Dikarya</taxon>
        <taxon>Basidiomycota</taxon>
        <taxon>Agaricomycotina</taxon>
        <taxon>Agaricomycetes</taxon>
        <taxon>Agaricomycetidae</taxon>
        <taxon>Agaricales</taxon>
        <taxon>Pluteineae</taxon>
        <taxon>Amanitaceae</taxon>
        <taxon>Amanita</taxon>
    </lineage>
</organism>
<dbReference type="RefSeq" id="YP_009710619.1">
    <property type="nucleotide sequence ID" value="NC_045197.1"/>
</dbReference>
<proteinExistence type="inferred from homology"/>
<evidence type="ECO:0000256" key="4">
    <source>
        <dbReference type="ARBA" id="ARBA00023128"/>
    </source>
</evidence>
<comment type="subcellular location">
    <subcellularLocation>
        <location evidence="1">Mitochondrion</location>
    </subcellularLocation>
</comment>
<gene>
    <name evidence="7" type="primary">rps3</name>
</gene>
<name>A0A5Q0N2H4_AMABU</name>
<protein>
    <recommendedName>
        <fullName evidence="6">Small ribosomal subunit protein uS3m</fullName>
    </recommendedName>
</protein>
<sequence>MFNLNLINKSNLIQIEHTIKSVFKNKQFDINTQGISENSNPISVEYKYKKKKSEPILHKYLQVISKYNLPNKNIYIYYSNIIGFKFNSDTSKLFKNIYKLLAYSFKSMYCLISKPVFVFTSNKIIIQLFYYLFIPNFVKKKKIKIKKFNRNKKFKNKKFKNKNKGKLTNLTNLNAKQRKKLIRKGAPKKIASLERLQRKGAGAQNQLRIYSSWIKRRYKRQIKSFNRKFRKINITKRKKLKKLYVYNRNITKIFKNKFKILCNILSNLFKKSVELNLIRIHYPYNDSNILANLLAIFINRIKLRIIAKKLFRKAVIKKKYNLKSTCLATNKVNIIPSFLSGINIKMAGRLLYRRIVPKKTVKIIRRGAVSRSKINYLDVARFTNKNKRGAYSITISSGQNLFI</sequence>
<evidence type="ECO:0000256" key="6">
    <source>
        <dbReference type="ARBA" id="ARBA00035157"/>
    </source>
</evidence>
<dbReference type="GO" id="GO:0003735">
    <property type="term" value="F:structural constituent of ribosome"/>
    <property type="evidence" value="ECO:0007669"/>
    <property type="project" value="InterPro"/>
</dbReference>
<comment type="similarity">
    <text evidence="2">Belongs to the universal ribosomal protein uS3 family.</text>
</comment>
<reference evidence="7" key="1">
    <citation type="journal article" name="Front. Microbiol.">
        <title>Comparative Mitogenome Analysis Reveals Mitochondrial Genome Differentiation in Ectomycorrhizal and Asymbiotic Amanita Species.</title>
        <authorList>
            <person name="Li Q."/>
            <person name="He X."/>
            <person name="Ren Y."/>
            <person name="Xiong C."/>
            <person name="Jin X."/>
            <person name="Peng L."/>
            <person name="Huang W."/>
        </authorList>
    </citation>
    <scope>NUCLEOTIDE SEQUENCE</scope>
</reference>
<keyword evidence="3 7" id="KW-0689">Ribosomal protein</keyword>
<evidence type="ECO:0000256" key="1">
    <source>
        <dbReference type="ARBA" id="ARBA00004173"/>
    </source>
</evidence>
<dbReference type="GO" id="GO:0006412">
    <property type="term" value="P:translation"/>
    <property type="evidence" value="ECO:0007669"/>
    <property type="project" value="InterPro"/>
</dbReference>